<dbReference type="Proteomes" id="UP001465755">
    <property type="component" value="Unassembled WGS sequence"/>
</dbReference>
<keyword evidence="2 5" id="KW-0378">Hydrolase</keyword>
<dbReference type="GO" id="GO:0007165">
    <property type="term" value="P:signal transduction"/>
    <property type="evidence" value="ECO:0007669"/>
    <property type="project" value="InterPro"/>
</dbReference>
<dbReference type="InterPro" id="IPR000700">
    <property type="entry name" value="PAS-assoc_C"/>
</dbReference>
<feature type="domain" description="PDEase" evidence="9">
    <location>
        <begin position="514"/>
        <end position="794"/>
    </location>
</feature>
<evidence type="ECO:0000259" key="9">
    <source>
        <dbReference type="PROSITE" id="PS51845"/>
    </source>
</evidence>
<evidence type="ECO:0000256" key="4">
    <source>
        <dbReference type="PIRSR" id="PIRSR623088-3"/>
    </source>
</evidence>
<feature type="compositionally biased region" description="Polar residues" evidence="7">
    <location>
        <begin position="439"/>
        <end position="454"/>
    </location>
</feature>
<feature type="region of interest" description="Disordered" evidence="7">
    <location>
        <begin position="435"/>
        <end position="486"/>
    </location>
</feature>
<dbReference type="SMART" id="SM00471">
    <property type="entry name" value="HDc"/>
    <property type="match status" value="1"/>
</dbReference>
<feature type="binding site" evidence="4">
    <location>
        <position position="768"/>
    </location>
    <ligand>
        <name>Zn(2+)</name>
        <dbReference type="ChEBI" id="CHEBI:29105"/>
        <label>1</label>
    </ligand>
</feature>
<dbReference type="EMBL" id="JALJOQ010000097">
    <property type="protein sequence ID" value="KAK9798545.1"/>
    <property type="molecule type" value="Genomic_DNA"/>
</dbReference>
<dbReference type="PANTHER" id="PTHR11347">
    <property type="entry name" value="CYCLIC NUCLEOTIDE PHOSPHODIESTERASE"/>
    <property type="match status" value="1"/>
</dbReference>
<dbReference type="Gene3D" id="1.10.1300.10">
    <property type="entry name" value="3'5'-cyclic nucleotide phosphodiesterase, catalytic domain"/>
    <property type="match status" value="1"/>
</dbReference>
<dbReference type="SUPFAM" id="SSF109604">
    <property type="entry name" value="HD-domain/PDEase-like"/>
    <property type="match status" value="1"/>
</dbReference>
<dbReference type="InterPro" id="IPR002073">
    <property type="entry name" value="PDEase_catalytic_dom"/>
</dbReference>
<accession>A0AAW1NUT5</accession>
<feature type="binding site" evidence="4">
    <location>
        <position position="595"/>
    </location>
    <ligand>
        <name>Zn(2+)</name>
        <dbReference type="ChEBI" id="CHEBI:29105"/>
        <label>1</label>
    </ligand>
</feature>
<feature type="binding site" evidence="4">
    <location>
        <position position="635"/>
    </location>
    <ligand>
        <name>Zn(2+)</name>
        <dbReference type="ChEBI" id="CHEBI:29105"/>
        <label>1</label>
    </ligand>
</feature>
<gene>
    <name evidence="10" type="ORF">WJX73_001543</name>
</gene>
<feature type="binding site" evidence="4">
    <location>
        <position position="634"/>
    </location>
    <ligand>
        <name>Zn(2+)</name>
        <dbReference type="ChEBI" id="CHEBI:29105"/>
        <label>1</label>
    </ligand>
</feature>
<dbReference type="PROSITE" id="PS50113">
    <property type="entry name" value="PAC"/>
    <property type="match status" value="1"/>
</dbReference>
<organism evidence="10 11">
    <name type="scientific">Symbiochloris irregularis</name>
    <dbReference type="NCBI Taxonomy" id="706552"/>
    <lineage>
        <taxon>Eukaryota</taxon>
        <taxon>Viridiplantae</taxon>
        <taxon>Chlorophyta</taxon>
        <taxon>core chlorophytes</taxon>
        <taxon>Trebouxiophyceae</taxon>
        <taxon>Trebouxiales</taxon>
        <taxon>Trebouxiaceae</taxon>
        <taxon>Symbiochloris</taxon>
    </lineage>
</organism>
<comment type="cofactor">
    <cofactor evidence="5">
        <name>a divalent metal cation</name>
        <dbReference type="ChEBI" id="CHEBI:60240"/>
    </cofactor>
    <text evidence="5">Binds 2 divalent metal cations per subunit. Site 1 may preferentially bind zinc ions, while site 2 has a preference for magnesium and/or manganese ions.</text>
</comment>
<proteinExistence type="inferred from homology"/>
<dbReference type="Pfam" id="PF00233">
    <property type="entry name" value="PDEase_I"/>
    <property type="match status" value="1"/>
</dbReference>
<evidence type="ECO:0000256" key="1">
    <source>
        <dbReference type="ARBA" id="ARBA00022723"/>
    </source>
</evidence>
<evidence type="ECO:0000313" key="10">
    <source>
        <dbReference type="EMBL" id="KAK9798545.1"/>
    </source>
</evidence>
<protein>
    <recommendedName>
        <fullName evidence="5">Phosphodiesterase</fullName>
        <ecNumber evidence="5">3.1.4.-</ecNumber>
    </recommendedName>
</protein>
<feature type="binding site" evidence="4">
    <location>
        <position position="635"/>
    </location>
    <ligand>
        <name>Zn(2+)</name>
        <dbReference type="ChEBI" id="CHEBI:29105"/>
        <label>2</label>
    </ligand>
</feature>
<feature type="domain" description="PAC" evidence="8">
    <location>
        <begin position="235"/>
        <end position="290"/>
    </location>
</feature>
<keyword evidence="1 4" id="KW-0479">Metal-binding</keyword>
<feature type="coiled-coil region" evidence="6">
    <location>
        <begin position="292"/>
        <end position="319"/>
    </location>
</feature>
<dbReference type="PROSITE" id="PS51845">
    <property type="entry name" value="PDEASE_I_2"/>
    <property type="match status" value="1"/>
</dbReference>
<dbReference type="AlphaFoldDB" id="A0AAW1NUT5"/>
<dbReference type="InterPro" id="IPR023174">
    <property type="entry name" value="PDEase_CS"/>
</dbReference>
<evidence type="ECO:0000256" key="2">
    <source>
        <dbReference type="ARBA" id="ARBA00022801"/>
    </source>
</evidence>
<comment type="similarity">
    <text evidence="5">Belongs to the cyclic nucleotide phosphodiesterase family.</text>
</comment>
<evidence type="ECO:0000313" key="11">
    <source>
        <dbReference type="Proteomes" id="UP001465755"/>
    </source>
</evidence>
<evidence type="ECO:0000256" key="3">
    <source>
        <dbReference type="PIRSR" id="PIRSR623088-1"/>
    </source>
</evidence>
<evidence type="ECO:0000256" key="7">
    <source>
        <dbReference type="SAM" id="MobiDB-lite"/>
    </source>
</evidence>
<dbReference type="EC" id="3.1.4.-" evidence="5"/>
<dbReference type="InterPro" id="IPR036971">
    <property type="entry name" value="PDEase_catalytic_dom_sf"/>
</dbReference>
<name>A0AAW1NUT5_9CHLO</name>
<dbReference type="PRINTS" id="PR00387">
    <property type="entry name" value="PDIESTERASE1"/>
</dbReference>
<comment type="caution">
    <text evidence="10">The sequence shown here is derived from an EMBL/GenBank/DDBJ whole genome shotgun (WGS) entry which is preliminary data.</text>
</comment>
<keyword evidence="6" id="KW-0175">Coiled coil</keyword>
<dbReference type="PROSITE" id="PS00126">
    <property type="entry name" value="PDEASE_I_1"/>
    <property type="match status" value="1"/>
</dbReference>
<dbReference type="CDD" id="cd00077">
    <property type="entry name" value="HDc"/>
    <property type="match status" value="1"/>
</dbReference>
<keyword evidence="11" id="KW-1185">Reference proteome</keyword>
<dbReference type="InterPro" id="IPR003607">
    <property type="entry name" value="HD/PDEase_dom"/>
</dbReference>
<dbReference type="GO" id="GO:0004114">
    <property type="term" value="F:3',5'-cyclic-nucleotide phosphodiesterase activity"/>
    <property type="evidence" value="ECO:0007669"/>
    <property type="project" value="InterPro"/>
</dbReference>
<feature type="active site" description="Proton donor" evidence="3">
    <location>
        <position position="591"/>
    </location>
</feature>
<evidence type="ECO:0000256" key="6">
    <source>
        <dbReference type="SAM" id="Coils"/>
    </source>
</evidence>
<reference evidence="10 11" key="1">
    <citation type="journal article" date="2024" name="Nat. Commun.">
        <title>Phylogenomics reveals the evolutionary origins of lichenization in chlorophyte algae.</title>
        <authorList>
            <person name="Puginier C."/>
            <person name="Libourel C."/>
            <person name="Otte J."/>
            <person name="Skaloud P."/>
            <person name="Haon M."/>
            <person name="Grisel S."/>
            <person name="Petersen M."/>
            <person name="Berrin J.G."/>
            <person name="Delaux P.M."/>
            <person name="Dal Grande F."/>
            <person name="Keller J."/>
        </authorList>
    </citation>
    <scope>NUCLEOTIDE SEQUENCE [LARGE SCALE GENOMIC DNA]</scope>
    <source>
        <strain evidence="10 11">SAG 2036</strain>
    </source>
</reference>
<evidence type="ECO:0000256" key="5">
    <source>
        <dbReference type="RuleBase" id="RU363067"/>
    </source>
</evidence>
<evidence type="ECO:0000259" key="8">
    <source>
        <dbReference type="PROSITE" id="PS50113"/>
    </source>
</evidence>
<dbReference type="InterPro" id="IPR023088">
    <property type="entry name" value="PDEase"/>
</dbReference>
<dbReference type="GO" id="GO:0046872">
    <property type="term" value="F:metal ion binding"/>
    <property type="evidence" value="ECO:0007669"/>
    <property type="project" value="UniProtKB-KW"/>
</dbReference>
<sequence length="794" mass="87884">MKPRYGALSSDGTADSPLAYPEIWTLDQLKAHIRYHQPCFILRPGEAKGQHRCVLWGNKAAHAKFGKPLTQHEVEAGFAALPPHLSAVFNACEEQLHESLQVQGRRVRCCNDMGPSMALYWTNFLHGFYVNFREQAIRVEVAGRPLGCYLCAVESEVNANQARNVALAGACPVHSYMFNMQGWLVHATQPVISQLASAGIDPKKYTLSELLKHNGMPQVELAQKALSAICWQQQRHYTASLSSPQKDGTMRHTQYEMWPAQDPVGQMAPVLVVSSFDVTPQKQAEMELHAMKAALQRHNMDLQQKVQAAFEKQAKLEAALVSQQKITLDVRVAPRTQLDTASPIDKAVSMFDGLLAGQVPDTASILAVRNLLQSGSNPRRVAQNLESQLKANTHLDEEAGRSLLALLQEPSPKPLKTSPGASLRVDRLAWHQQLRARSLTGQQRKPSRIGSESMNEPPGRMSSIRSSVDNESIAEESSGGDGLWPENSVGMEVLHRPSLRGSLARVTEDPLPTPQPTIMTEVENLLQQASGDWGFDMTILDKATDGCCLSCFGYWLLQESGLLARFCIPEARMVAALRAIEVGYQNNIHYHNRAHAASVLHVMHMLVHTPGGLRTHAMLSDEIELAVYLAAACHDYEHLGVNNDFLIKSRHEWALLHNDRSPLENHHASAGFKMLHKHLFDGGKEWDVEGVDQFLRPLFIDFILGTDMKQHFAILSRLQGATQSGAYSNVASGQLSQELGLRRTSSALPPMATEHQLLIMQVAIKSADLGHVTLPWHLHKTWGQPTQQQPGGVL</sequence>